<proteinExistence type="predicted"/>
<keyword evidence="2" id="KW-1185">Reference proteome</keyword>
<accession>A0ABD3P265</accession>
<evidence type="ECO:0000313" key="2">
    <source>
        <dbReference type="Proteomes" id="UP001516023"/>
    </source>
</evidence>
<reference evidence="1 2" key="1">
    <citation type="journal article" date="2020" name="G3 (Bethesda)">
        <title>Improved Reference Genome for Cyclotella cryptica CCMP332, a Model for Cell Wall Morphogenesis, Salinity Adaptation, and Lipid Production in Diatoms (Bacillariophyta).</title>
        <authorList>
            <person name="Roberts W.R."/>
            <person name="Downey K.M."/>
            <person name="Ruck E.C."/>
            <person name="Traller J.C."/>
            <person name="Alverson A.J."/>
        </authorList>
    </citation>
    <scope>NUCLEOTIDE SEQUENCE [LARGE SCALE GENOMIC DNA]</scope>
    <source>
        <strain evidence="1 2">CCMP332</strain>
    </source>
</reference>
<dbReference type="EMBL" id="JABMIG020000305">
    <property type="protein sequence ID" value="KAL3781834.1"/>
    <property type="molecule type" value="Genomic_DNA"/>
</dbReference>
<sequence>MIEVHPMHPEVEPEYTSYIPHKSRKCFRADYPRHRCLRKKKVHFSETSMLIVTRPKSSSDLQACWYTKKDIAQFKHHVRVSAQTLSGTPSSNIMKHIAYSVASGSPQSNIDVQEKERFCGLEHLLSPEVLKVLIQRRKMTIARVLEEQDIQIRLKENDPHRLALASMTNSSFTKEWRRRIACVQVS</sequence>
<gene>
    <name evidence="1" type="ORF">HJC23_011143</name>
</gene>
<comment type="caution">
    <text evidence="1">The sequence shown here is derived from an EMBL/GenBank/DDBJ whole genome shotgun (WGS) entry which is preliminary data.</text>
</comment>
<organism evidence="1 2">
    <name type="scientific">Cyclotella cryptica</name>
    <dbReference type="NCBI Taxonomy" id="29204"/>
    <lineage>
        <taxon>Eukaryota</taxon>
        <taxon>Sar</taxon>
        <taxon>Stramenopiles</taxon>
        <taxon>Ochrophyta</taxon>
        <taxon>Bacillariophyta</taxon>
        <taxon>Coscinodiscophyceae</taxon>
        <taxon>Thalassiosirophycidae</taxon>
        <taxon>Stephanodiscales</taxon>
        <taxon>Stephanodiscaceae</taxon>
        <taxon>Cyclotella</taxon>
    </lineage>
</organism>
<dbReference type="Proteomes" id="UP001516023">
    <property type="component" value="Unassembled WGS sequence"/>
</dbReference>
<dbReference type="AlphaFoldDB" id="A0ABD3P265"/>
<protein>
    <submittedName>
        <fullName evidence="1">Uncharacterized protein</fullName>
    </submittedName>
</protein>
<name>A0ABD3P265_9STRA</name>
<evidence type="ECO:0000313" key="1">
    <source>
        <dbReference type="EMBL" id="KAL3781834.1"/>
    </source>
</evidence>